<dbReference type="PROSITE" id="PS51257">
    <property type="entry name" value="PROKAR_LIPOPROTEIN"/>
    <property type="match status" value="1"/>
</dbReference>
<keyword evidence="4" id="KW-0762">Sugar transport</keyword>
<keyword evidence="3" id="KW-1003">Cell membrane</keyword>
<evidence type="ECO:0000256" key="4">
    <source>
        <dbReference type="ARBA" id="ARBA00022597"/>
    </source>
</evidence>
<keyword evidence="2" id="KW-0813">Transport</keyword>
<dbReference type="InterPro" id="IPR004684">
    <property type="entry name" value="2keto-3dGluconate_permease"/>
</dbReference>
<feature type="transmembrane region" description="Helical" evidence="9">
    <location>
        <begin position="164"/>
        <end position="183"/>
    </location>
</feature>
<evidence type="ECO:0000256" key="5">
    <source>
        <dbReference type="ARBA" id="ARBA00022692"/>
    </source>
</evidence>
<dbReference type="Proteomes" id="UP000191240">
    <property type="component" value="Unassembled WGS sequence"/>
</dbReference>
<comment type="similarity">
    <text evidence="1">Belongs to the KdgT transporter family.</text>
</comment>
<feature type="transmembrane region" description="Helical" evidence="9">
    <location>
        <begin position="287"/>
        <end position="306"/>
    </location>
</feature>
<proteinExistence type="inferred from homology"/>
<feature type="transmembrane region" description="Helical" evidence="9">
    <location>
        <begin position="49"/>
        <end position="66"/>
    </location>
</feature>
<accession>A0A1M6CBE5</accession>
<evidence type="ECO:0000256" key="1">
    <source>
        <dbReference type="ARBA" id="ARBA00006430"/>
    </source>
</evidence>
<keyword evidence="8 9" id="KW-0472">Membrane</keyword>
<sequence>MSIMKSVKKIPGGLMIVPLLLGCIFNTFFPEFFTYFNGTFTTHLWKTGAMPILAVFLFCNGTTINFKEAGVTVYKGCVLTAVKVIVGMLCGLAVAAFFGEAGVMGVAPIAIIAALANSNGGIYAALAGEYGKATDVGAVSILAINDGPFFTMLALGAVGYDVPINTLIGCLIPILAGVILGNLDTDIRDFCKPGASMLIPFFAFPLGAGLTLSSFVAAGLPGILLGVLCTIITGFAGYIIYKVLRMENPALGAAIGTTAGNAAATPAALAAAGIISTQVSDVATAQVSAAIIVTAILCPALVTFLTRTRGHMEPQLQSE</sequence>
<reference evidence="10 11" key="1">
    <citation type="submission" date="2016-11" db="EMBL/GenBank/DDBJ databases">
        <authorList>
            <person name="Jaros S."/>
            <person name="Januszkiewicz K."/>
            <person name="Wedrychowicz H."/>
        </authorList>
    </citation>
    <scope>NUCLEOTIDE SEQUENCE [LARGE SCALE GENOMIC DNA]</scope>
    <source>
        <strain evidence="10 11">DSM 3074</strain>
    </source>
</reference>
<dbReference type="Pfam" id="PF03812">
    <property type="entry name" value="KdgT"/>
    <property type="match status" value="1"/>
</dbReference>
<evidence type="ECO:0000256" key="2">
    <source>
        <dbReference type="ARBA" id="ARBA00022448"/>
    </source>
</evidence>
<organism evidence="10 11">
    <name type="scientific">Anaerovibrio lipolyticus DSM 3074</name>
    <dbReference type="NCBI Taxonomy" id="1120997"/>
    <lineage>
        <taxon>Bacteria</taxon>
        <taxon>Bacillati</taxon>
        <taxon>Bacillota</taxon>
        <taxon>Negativicutes</taxon>
        <taxon>Selenomonadales</taxon>
        <taxon>Selenomonadaceae</taxon>
        <taxon>Anaerovibrio</taxon>
    </lineage>
</organism>
<protein>
    <submittedName>
        <fullName evidence="10">2-keto-3-deoxygluconate permease</fullName>
    </submittedName>
</protein>
<evidence type="ECO:0000256" key="8">
    <source>
        <dbReference type="ARBA" id="ARBA00023136"/>
    </source>
</evidence>
<keyword evidence="6" id="KW-0769">Symport</keyword>
<name>A0A1M6CBE5_9FIRM</name>
<feature type="transmembrane region" description="Helical" evidence="9">
    <location>
        <begin position="223"/>
        <end position="241"/>
    </location>
</feature>
<feature type="transmembrane region" description="Helical" evidence="9">
    <location>
        <begin position="78"/>
        <end position="99"/>
    </location>
</feature>
<feature type="transmembrane region" description="Helical" evidence="9">
    <location>
        <begin position="12"/>
        <end position="29"/>
    </location>
</feature>
<dbReference type="AlphaFoldDB" id="A0A1M6CBE5"/>
<feature type="transmembrane region" description="Helical" evidence="9">
    <location>
        <begin position="253"/>
        <end position="275"/>
    </location>
</feature>
<dbReference type="GO" id="GO:0016020">
    <property type="term" value="C:membrane"/>
    <property type="evidence" value="ECO:0007669"/>
    <property type="project" value="InterPro"/>
</dbReference>
<dbReference type="EMBL" id="FQYW01000008">
    <property type="protein sequence ID" value="SHI58350.1"/>
    <property type="molecule type" value="Genomic_DNA"/>
</dbReference>
<evidence type="ECO:0000313" key="11">
    <source>
        <dbReference type="Proteomes" id="UP000191240"/>
    </source>
</evidence>
<feature type="transmembrane region" description="Helical" evidence="9">
    <location>
        <begin position="105"/>
        <end position="126"/>
    </location>
</feature>
<keyword evidence="5 9" id="KW-0812">Transmembrane</keyword>
<evidence type="ECO:0000313" key="10">
    <source>
        <dbReference type="EMBL" id="SHI58350.1"/>
    </source>
</evidence>
<evidence type="ECO:0000256" key="6">
    <source>
        <dbReference type="ARBA" id="ARBA00022847"/>
    </source>
</evidence>
<dbReference type="OrthoDB" id="2833at2"/>
<dbReference type="RefSeq" id="WP_080325567.1">
    <property type="nucleotide sequence ID" value="NZ_FQYW01000008.1"/>
</dbReference>
<feature type="transmembrane region" description="Helical" evidence="9">
    <location>
        <begin position="195"/>
        <end position="217"/>
    </location>
</feature>
<evidence type="ECO:0000256" key="7">
    <source>
        <dbReference type="ARBA" id="ARBA00022989"/>
    </source>
</evidence>
<feature type="transmembrane region" description="Helical" evidence="9">
    <location>
        <begin position="138"/>
        <end position="158"/>
    </location>
</feature>
<dbReference type="GO" id="GO:0015649">
    <property type="term" value="F:2-keto-3-deoxygluconate:proton symporter activity"/>
    <property type="evidence" value="ECO:0007669"/>
    <property type="project" value="InterPro"/>
</dbReference>
<gene>
    <name evidence="10" type="ORF">SAMN02745671_01027</name>
</gene>
<evidence type="ECO:0000256" key="9">
    <source>
        <dbReference type="SAM" id="Phobius"/>
    </source>
</evidence>
<evidence type="ECO:0000256" key="3">
    <source>
        <dbReference type="ARBA" id="ARBA00022475"/>
    </source>
</evidence>
<keyword evidence="7 9" id="KW-1133">Transmembrane helix</keyword>